<reference evidence="1" key="1">
    <citation type="journal article" date="2015" name="Nature">
        <title>Complex archaea that bridge the gap between prokaryotes and eukaryotes.</title>
        <authorList>
            <person name="Spang A."/>
            <person name="Saw J.H."/>
            <person name="Jorgensen S.L."/>
            <person name="Zaremba-Niedzwiedzka K."/>
            <person name="Martijn J."/>
            <person name="Lind A.E."/>
            <person name="van Eijk R."/>
            <person name="Schleper C."/>
            <person name="Guy L."/>
            <person name="Ettema T.J."/>
        </authorList>
    </citation>
    <scope>NUCLEOTIDE SEQUENCE</scope>
</reference>
<organism evidence="1">
    <name type="scientific">marine sediment metagenome</name>
    <dbReference type="NCBI Taxonomy" id="412755"/>
    <lineage>
        <taxon>unclassified sequences</taxon>
        <taxon>metagenomes</taxon>
        <taxon>ecological metagenomes</taxon>
    </lineage>
</organism>
<sequence>LEEFRYKYHLFPKKNGHNFSIKLGSITSFKLKLSYPLMKINRAFFAA</sequence>
<accession>A0A0F8Z246</accession>
<feature type="non-terminal residue" evidence="1">
    <location>
        <position position="1"/>
    </location>
</feature>
<dbReference type="EMBL" id="LAZR01062950">
    <property type="protein sequence ID" value="KKK60479.1"/>
    <property type="molecule type" value="Genomic_DNA"/>
</dbReference>
<gene>
    <name evidence="1" type="ORF">LCGC14_3023940</name>
</gene>
<dbReference type="AlphaFoldDB" id="A0A0F8Z246"/>
<proteinExistence type="predicted"/>
<comment type="caution">
    <text evidence="1">The sequence shown here is derived from an EMBL/GenBank/DDBJ whole genome shotgun (WGS) entry which is preliminary data.</text>
</comment>
<protein>
    <submittedName>
        <fullName evidence="1">Uncharacterized protein</fullName>
    </submittedName>
</protein>
<evidence type="ECO:0000313" key="1">
    <source>
        <dbReference type="EMBL" id="KKK60479.1"/>
    </source>
</evidence>
<name>A0A0F8Z246_9ZZZZ</name>